<proteinExistence type="predicted"/>
<reference evidence="3 4" key="1">
    <citation type="submission" date="2018-03" db="EMBL/GenBank/DDBJ databases">
        <title>Genomic Encyclopedia of Archaeal and Bacterial Type Strains, Phase II (KMG-II): from individual species to whole genera.</title>
        <authorList>
            <person name="Goeker M."/>
        </authorList>
    </citation>
    <scope>NUCLEOTIDE SEQUENCE [LARGE SCALE GENOMIC DNA]</scope>
    <source>
        <strain evidence="3 4">DSM 19711</strain>
    </source>
</reference>
<dbReference type="GO" id="GO:0004252">
    <property type="term" value="F:serine-type endopeptidase activity"/>
    <property type="evidence" value="ECO:0007669"/>
    <property type="project" value="InterPro"/>
</dbReference>
<dbReference type="Pfam" id="PF05362">
    <property type="entry name" value="Lon_C"/>
    <property type="match status" value="1"/>
</dbReference>
<dbReference type="InterPro" id="IPR036034">
    <property type="entry name" value="PDZ_sf"/>
</dbReference>
<dbReference type="GO" id="GO:0005524">
    <property type="term" value="F:ATP binding"/>
    <property type="evidence" value="ECO:0007669"/>
    <property type="project" value="InterPro"/>
</dbReference>
<dbReference type="AlphaFoldDB" id="A0A2T0R435"/>
<dbReference type="SMART" id="SM00228">
    <property type="entry name" value="PDZ"/>
    <property type="match status" value="1"/>
</dbReference>
<dbReference type="PANTHER" id="PTHR10046">
    <property type="entry name" value="ATP DEPENDENT LON PROTEASE FAMILY MEMBER"/>
    <property type="match status" value="1"/>
</dbReference>
<dbReference type="InterPro" id="IPR020568">
    <property type="entry name" value="Ribosomal_Su5_D2-typ_SF"/>
</dbReference>
<feature type="transmembrane region" description="Helical" evidence="1">
    <location>
        <begin position="31"/>
        <end position="54"/>
    </location>
</feature>
<feature type="domain" description="PDZ" evidence="2">
    <location>
        <begin position="142"/>
        <end position="226"/>
    </location>
</feature>
<sequence>MSSVPSTGPADEPFDPVDVDGRSSSLGARGVLLSASAFCAVLLAGLFGVVHVPYVALSPGPVTDVIAGDRDGKGLITISGHETYPTDGQLDLTTVSLRGGPGLEMTLGELLLDWVDPAVNVVPRSLYFPDSQTQQEADDESAAEMTSSQTNAKVAALTELGIEVPATTTTQVEQVAADAPAARVLRPADTITAVDGEPVTTFAALQAAVRALPGGARVTLGVTRGGKATTVTTTTVSANGTTLLGITPHVDYEFPFDIDVAIDDVGGPSAGTMFALGIVDELTPGAMTGGQHVAGTGAIDADGTVEQIGGLRQKVLGAQADGARWFLAPRAECDQVAGATPDGITVVPITTLHDARQAVEAIGRGEGGTLETCDAAAASSD</sequence>
<dbReference type="Gene3D" id="2.30.42.10">
    <property type="match status" value="1"/>
</dbReference>
<keyword evidence="1" id="KW-0812">Transmembrane</keyword>
<dbReference type="GO" id="GO:0004176">
    <property type="term" value="F:ATP-dependent peptidase activity"/>
    <property type="evidence" value="ECO:0007669"/>
    <property type="project" value="InterPro"/>
</dbReference>
<dbReference type="PROSITE" id="PS50106">
    <property type="entry name" value="PDZ"/>
    <property type="match status" value="1"/>
</dbReference>
<dbReference type="Pfam" id="PF13180">
    <property type="entry name" value="PDZ_2"/>
    <property type="match status" value="1"/>
</dbReference>
<organism evidence="3 4">
    <name type="scientific">Kineococcus rhizosphaerae</name>
    <dbReference type="NCBI Taxonomy" id="559628"/>
    <lineage>
        <taxon>Bacteria</taxon>
        <taxon>Bacillati</taxon>
        <taxon>Actinomycetota</taxon>
        <taxon>Actinomycetes</taxon>
        <taxon>Kineosporiales</taxon>
        <taxon>Kineosporiaceae</taxon>
        <taxon>Kineococcus</taxon>
    </lineage>
</organism>
<evidence type="ECO:0000259" key="2">
    <source>
        <dbReference type="PROSITE" id="PS50106"/>
    </source>
</evidence>
<comment type="caution">
    <text evidence="3">The sequence shown here is derived from an EMBL/GenBank/DDBJ whole genome shotgun (WGS) entry which is preliminary data.</text>
</comment>
<dbReference type="Proteomes" id="UP000238083">
    <property type="component" value="Unassembled WGS sequence"/>
</dbReference>
<keyword evidence="1" id="KW-1133">Transmembrane helix</keyword>
<dbReference type="EMBL" id="PVZF01000005">
    <property type="protein sequence ID" value="PRY15113.1"/>
    <property type="molecule type" value="Genomic_DNA"/>
</dbReference>
<dbReference type="InterPro" id="IPR008269">
    <property type="entry name" value="Lon_proteolytic"/>
</dbReference>
<dbReference type="SUPFAM" id="SSF54211">
    <property type="entry name" value="Ribosomal protein S5 domain 2-like"/>
    <property type="match status" value="1"/>
</dbReference>
<dbReference type="RefSeq" id="WP_170127196.1">
    <property type="nucleotide sequence ID" value="NZ_PVZF01000005.1"/>
</dbReference>
<dbReference type="Gene3D" id="3.30.230.10">
    <property type="match status" value="1"/>
</dbReference>
<accession>A0A2T0R435</accession>
<keyword evidence="4" id="KW-1185">Reference proteome</keyword>
<keyword evidence="1" id="KW-0472">Membrane</keyword>
<protein>
    <submittedName>
        <fullName evidence="3">PDZ domain-containing protein</fullName>
    </submittedName>
</protein>
<evidence type="ECO:0000256" key="1">
    <source>
        <dbReference type="SAM" id="Phobius"/>
    </source>
</evidence>
<dbReference type="SUPFAM" id="SSF50156">
    <property type="entry name" value="PDZ domain-like"/>
    <property type="match status" value="1"/>
</dbReference>
<name>A0A2T0R435_9ACTN</name>
<dbReference type="InterPro" id="IPR001478">
    <property type="entry name" value="PDZ"/>
</dbReference>
<evidence type="ECO:0000313" key="3">
    <source>
        <dbReference type="EMBL" id="PRY15113.1"/>
    </source>
</evidence>
<dbReference type="InterPro" id="IPR014721">
    <property type="entry name" value="Ribsml_uS5_D2-typ_fold_subgr"/>
</dbReference>
<gene>
    <name evidence="3" type="ORF">CLV37_10539</name>
</gene>
<dbReference type="InterPro" id="IPR027065">
    <property type="entry name" value="Lon_Prtase"/>
</dbReference>
<dbReference type="GO" id="GO:0006508">
    <property type="term" value="P:proteolysis"/>
    <property type="evidence" value="ECO:0007669"/>
    <property type="project" value="InterPro"/>
</dbReference>
<dbReference type="GO" id="GO:0030163">
    <property type="term" value="P:protein catabolic process"/>
    <property type="evidence" value="ECO:0007669"/>
    <property type="project" value="InterPro"/>
</dbReference>
<evidence type="ECO:0000313" key="4">
    <source>
        <dbReference type="Proteomes" id="UP000238083"/>
    </source>
</evidence>